<evidence type="ECO:0000313" key="2">
    <source>
        <dbReference type="Proteomes" id="UP000198703"/>
    </source>
</evidence>
<name>A0A1H4GB73_9RHOB</name>
<proteinExistence type="predicted"/>
<dbReference type="EMBL" id="FNQM01000046">
    <property type="protein sequence ID" value="SEB06521.1"/>
    <property type="molecule type" value="Genomic_DNA"/>
</dbReference>
<organism evidence="1 2">
    <name type="scientific">Rubrimonas cliftonensis</name>
    <dbReference type="NCBI Taxonomy" id="89524"/>
    <lineage>
        <taxon>Bacteria</taxon>
        <taxon>Pseudomonadati</taxon>
        <taxon>Pseudomonadota</taxon>
        <taxon>Alphaproteobacteria</taxon>
        <taxon>Rhodobacterales</taxon>
        <taxon>Paracoccaceae</taxon>
        <taxon>Rubrimonas</taxon>
    </lineage>
</organism>
<accession>A0A1H4GB73</accession>
<dbReference type="AlphaFoldDB" id="A0A1H4GB73"/>
<dbReference type="Proteomes" id="UP000198703">
    <property type="component" value="Unassembled WGS sequence"/>
</dbReference>
<protein>
    <submittedName>
        <fullName evidence="1">Uncharacterized protein</fullName>
    </submittedName>
</protein>
<reference evidence="1 2" key="1">
    <citation type="submission" date="2016-10" db="EMBL/GenBank/DDBJ databases">
        <authorList>
            <person name="de Groot N.N."/>
        </authorList>
    </citation>
    <scope>NUCLEOTIDE SEQUENCE [LARGE SCALE GENOMIC DNA]</scope>
    <source>
        <strain evidence="1 2">DSM 15345</strain>
    </source>
</reference>
<evidence type="ECO:0000313" key="1">
    <source>
        <dbReference type="EMBL" id="SEB06521.1"/>
    </source>
</evidence>
<keyword evidence="2" id="KW-1185">Reference proteome</keyword>
<sequence length="250" mass="27745">MTFLLDAAFAHNPRPLRLHALKLRLALMAIYYAYRERQPAGEPHPYGCSLPSVDVRNMIGLGRAKDARALRRAIGELQDDPAYQWINLSQHGRRLAFALEPSLCHVAHMERYALIKNEDFQRPGTIADFHLSLRHAEVRKMKAPACAAPPVGAAAMAGPGSRPDDDWARRTLLPAVRRLAARIDAPVFVGAVWPANPAMAPSLRFRFGGSGTVWTPAGMRKVRIDEHAWLVTADGAKRLNRPRIKPVHAP</sequence>
<gene>
    <name evidence="1" type="ORF">SAMN05444370_1469</name>
</gene>